<name>X0WP33_9ZZZZ</name>
<feature type="domain" description="Winged helix-turn helix" evidence="1">
    <location>
        <begin position="76"/>
        <end position="133"/>
    </location>
</feature>
<reference evidence="2" key="1">
    <citation type="journal article" date="2014" name="Front. Microbiol.">
        <title>High frequency of phylogenetically diverse reductive dehalogenase-homologous genes in deep subseafloor sedimentary metagenomes.</title>
        <authorList>
            <person name="Kawai M."/>
            <person name="Futagami T."/>
            <person name="Toyoda A."/>
            <person name="Takaki Y."/>
            <person name="Nishi S."/>
            <person name="Hori S."/>
            <person name="Arai W."/>
            <person name="Tsubouchi T."/>
            <person name="Morono Y."/>
            <person name="Uchiyama I."/>
            <person name="Ito T."/>
            <person name="Fujiyama A."/>
            <person name="Inagaki F."/>
            <person name="Takami H."/>
        </authorList>
    </citation>
    <scope>NUCLEOTIDE SEQUENCE</scope>
    <source>
        <strain evidence="2">Expedition CK06-06</strain>
    </source>
</reference>
<protein>
    <recommendedName>
        <fullName evidence="1">Winged helix-turn helix domain-containing protein</fullName>
    </recommendedName>
</protein>
<dbReference type="InterPro" id="IPR009057">
    <property type="entry name" value="Homeodomain-like_sf"/>
</dbReference>
<evidence type="ECO:0000259" key="1">
    <source>
        <dbReference type="Pfam" id="PF13592"/>
    </source>
</evidence>
<organism evidence="2">
    <name type="scientific">marine sediment metagenome</name>
    <dbReference type="NCBI Taxonomy" id="412755"/>
    <lineage>
        <taxon>unclassified sequences</taxon>
        <taxon>metagenomes</taxon>
        <taxon>ecological metagenomes</taxon>
    </lineage>
</organism>
<sequence length="138" mass="16537">MLRQGMKQVEVAPILEVSRTSVGRWWGSYRREGMKGLKLKTRGRRHGQKRRLDREQERSIQRMLVDKTPDQLKQPFALWTRKAVQEAIAQHYDVKLPIRTVGEYLHRWGFTPQKPVKKAYEQQPERVRKWLDEEYPGI</sequence>
<dbReference type="InterPro" id="IPR025959">
    <property type="entry name" value="Winged_HTH_dom"/>
</dbReference>
<evidence type="ECO:0000313" key="2">
    <source>
        <dbReference type="EMBL" id="GAG32754.1"/>
    </source>
</evidence>
<proteinExistence type="predicted"/>
<feature type="non-terminal residue" evidence="2">
    <location>
        <position position="138"/>
    </location>
</feature>
<dbReference type="Pfam" id="PF13592">
    <property type="entry name" value="HTH_33"/>
    <property type="match status" value="1"/>
</dbReference>
<gene>
    <name evidence="2" type="ORF">S01H1_70340</name>
</gene>
<dbReference type="SUPFAM" id="SSF46689">
    <property type="entry name" value="Homeodomain-like"/>
    <property type="match status" value="1"/>
</dbReference>
<accession>X0WP33</accession>
<comment type="caution">
    <text evidence="2">The sequence shown here is derived from an EMBL/GenBank/DDBJ whole genome shotgun (WGS) entry which is preliminary data.</text>
</comment>
<dbReference type="InterPro" id="IPR047655">
    <property type="entry name" value="Transpos_IS630-like"/>
</dbReference>
<dbReference type="NCBIfam" id="NF033545">
    <property type="entry name" value="transpos_IS630"/>
    <property type="match status" value="1"/>
</dbReference>
<dbReference type="EMBL" id="BARS01046770">
    <property type="protein sequence ID" value="GAG32754.1"/>
    <property type="molecule type" value="Genomic_DNA"/>
</dbReference>
<dbReference type="AlphaFoldDB" id="X0WP33"/>